<dbReference type="AlphaFoldDB" id="A0AB94IF68"/>
<feature type="transmembrane region" description="Helical" evidence="1">
    <location>
        <begin position="12"/>
        <end position="32"/>
    </location>
</feature>
<proteinExistence type="predicted"/>
<dbReference type="RefSeq" id="WP_024495176.1">
    <property type="nucleotide sequence ID" value="NZ_AWGA01000006.1"/>
</dbReference>
<keyword evidence="1" id="KW-0472">Membrane</keyword>
<keyword evidence="1" id="KW-1133">Transmembrane helix</keyword>
<evidence type="ECO:0000313" key="2">
    <source>
        <dbReference type="EMBL" id="TEA28156.1"/>
    </source>
</evidence>
<name>A0AB94IF68_9GAMM</name>
<dbReference type="Proteomes" id="UP000506160">
    <property type="component" value="Unassembled WGS sequence"/>
</dbReference>
<reference evidence="2 3" key="1">
    <citation type="journal article" date="2014" name="Appl. Environ. Microbiol.">
        <title>Genomic features of a bumble bee symbiont reflect its host environment.</title>
        <authorList>
            <person name="Martinson V.G."/>
            <person name="Magoc T."/>
            <person name="Koch H."/>
            <person name="Salzberg S.L."/>
            <person name="Moran N.A."/>
        </authorList>
    </citation>
    <scope>NUCLEOTIDE SEQUENCE [LARGE SCALE GENOMIC DNA]</scope>
    <source>
        <strain evidence="2 3">Bimp</strain>
    </source>
</reference>
<protein>
    <submittedName>
        <fullName evidence="2">Uncharacterized protein</fullName>
    </submittedName>
</protein>
<evidence type="ECO:0000256" key="1">
    <source>
        <dbReference type="SAM" id="Phobius"/>
    </source>
</evidence>
<comment type="caution">
    <text evidence="2">The sequence shown here is derived from an EMBL/GenBank/DDBJ whole genome shotgun (WGS) entry which is preliminary data.</text>
</comment>
<gene>
    <name evidence="2" type="ORF">O970_00170</name>
</gene>
<evidence type="ECO:0000313" key="3">
    <source>
        <dbReference type="Proteomes" id="UP000506160"/>
    </source>
</evidence>
<accession>A0AB94IF68</accession>
<organism evidence="2 3">
    <name type="scientific">Candidatus Schmidhempelia bombi str. Bimp</name>
    <dbReference type="NCBI Taxonomy" id="1387197"/>
    <lineage>
        <taxon>Bacteria</taxon>
        <taxon>Pseudomonadati</taxon>
        <taxon>Pseudomonadota</taxon>
        <taxon>Gammaproteobacteria</taxon>
        <taxon>Orbales</taxon>
        <taxon>Orbaceae</taxon>
        <taxon>Candidatus Schmidhempelia</taxon>
    </lineage>
</organism>
<keyword evidence="3" id="KW-1185">Reference proteome</keyword>
<sequence length="484" mass="56784">MINKLTVVIDKLRIIKLACFITLLSNSFFIYAKDIELPYWILDRYIQYSDAVESDKNNYLKDFRIKLDNDNIYLNNNKYTVIKNKVNDLSLLLSNDILKSSSRKFDLKPFIYPDGSINYLQFKTPVESDFAKLLLPKSRVIYKDNKLLLINKGLTLSFLKPANSEEFKAFSNKFPISNLPINNNIIFDYTVNADVSINTSRRFLNHLRLFNNDNIYTQLNNYITNISGIRLPTFNENINPMIIYGYDENGETIAYFYLFSDTFNFLDKIILKNYYGATREQATNMYPIGFFQPNIDKNYHIERQQRFRNETIEIQHFQITKEGKLQEVPVTSNCYSKFAIKDQNKHSAISLLLTSKQANNYLRFDGGKVEELDSMTLTLNSNEKKFCVNYQQAYSISFGKANSKQFFGNKKVYQQQVENFKKYNIDISNELEYITFENVDKTPLNKFLLNGNQAIYMNNTLFIVGKDYFVAYRQPTKEELVYTQ</sequence>
<dbReference type="EMBL" id="AWGA01000006">
    <property type="protein sequence ID" value="TEA28156.1"/>
    <property type="molecule type" value="Genomic_DNA"/>
</dbReference>
<keyword evidence="1" id="KW-0812">Transmembrane</keyword>